<reference evidence="5 6" key="1">
    <citation type="journal article" date="2024" name="Science">
        <title>Giant polyketide synthase enzymes in the biosynthesis of giant marine polyether toxins.</title>
        <authorList>
            <person name="Fallon T.R."/>
            <person name="Shende V.V."/>
            <person name="Wierzbicki I.H."/>
            <person name="Pendleton A.L."/>
            <person name="Watervoot N.F."/>
            <person name="Auber R.P."/>
            <person name="Gonzalez D.J."/>
            <person name="Wisecaver J.H."/>
            <person name="Moore B.S."/>
        </authorList>
    </citation>
    <scope>NUCLEOTIDE SEQUENCE [LARGE SCALE GENOMIC DNA]</scope>
    <source>
        <strain evidence="5 6">12B1</strain>
    </source>
</reference>
<accession>A0AB34JF26</accession>
<dbReference type="GO" id="GO:0016740">
    <property type="term" value="F:transferase activity"/>
    <property type="evidence" value="ECO:0007669"/>
    <property type="project" value="UniProtKB-KW"/>
</dbReference>
<feature type="region of interest" description="Disordered" evidence="3">
    <location>
        <begin position="231"/>
        <end position="250"/>
    </location>
</feature>
<name>A0AB34JF26_PRYPA</name>
<proteinExistence type="inferred from homology"/>
<dbReference type="PANTHER" id="PTHR12203">
    <property type="entry name" value="KDEL LYS-ASP-GLU-LEU CONTAINING - RELATED"/>
    <property type="match status" value="1"/>
</dbReference>
<dbReference type="EMBL" id="JBGBPQ010000008">
    <property type="protein sequence ID" value="KAL1520484.1"/>
    <property type="molecule type" value="Genomic_DNA"/>
</dbReference>
<feature type="domain" description="Glycosyl transferase CAP10" evidence="4">
    <location>
        <begin position="89"/>
        <end position="372"/>
    </location>
</feature>
<evidence type="ECO:0000256" key="2">
    <source>
        <dbReference type="ARBA" id="ARBA00022679"/>
    </source>
</evidence>
<keyword evidence="6" id="KW-1185">Reference proteome</keyword>
<dbReference type="AlphaFoldDB" id="A0AB34JF26"/>
<dbReference type="InterPro" id="IPR006598">
    <property type="entry name" value="CAP10"/>
</dbReference>
<protein>
    <recommendedName>
        <fullName evidence="4">Glycosyl transferase CAP10 domain-containing protein</fullName>
    </recommendedName>
</protein>
<dbReference type="SMART" id="SM00672">
    <property type="entry name" value="CAP10"/>
    <property type="match status" value="1"/>
</dbReference>
<keyword evidence="2" id="KW-0808">Transferase</keyword>
<dbReference type="Proteomes" id="UP001515480">
    <property type="component" value="Unassembled WGS sequence"/>
</dbReference>
<gene>
    <name evidence="5" type="ORF">AB1Y20_022064</name>
</gene>
<evidence type="ECO:0000313" key="5">
    <source>
        <dbReference type="EMBL" id="KAL1520484.1"/>
    </source>
</evidence>
<evidence type="ECO:0000256" key="3">
    <source>
        <dbReference type="SAM" id="MobiDB-lite"/>
    </source>
</evidence>
<dbReference type="PANTHER" id="PTHR12203:SF35">
    <property type="entry name" value="PROTEIN O-GLUCOSYLTRANSFERASE 1"/>
    <property type="match status" value="1"/>
</dbReference>
<comment type="caution">
    <text evidence="5">The sequence shown here is derived from an EMBL/GenBank/DDBJ whole genome shotgun (WGS) entry which is preliminary data.</text>
</comment>
<organism evidence="5 6">
    <name type="scientific">Prymnesium parvum</name>
    <name type="common">Toxic golden alga</name>
    <dbReference type="NCBI Taxonomy" id="97485"/>
    <lineage>
        <taxon>Eukaryota</taxon>
        <taxon>Haptista</taxon>
        <taxon>Haptophyta</taxon>
        <taxon>Prymnesiophyceae</taxon>
        <taxon>Prymnesiales</taxon>
        <taxon>Prymnesiaceae</taxon>
        <taxon>Prymnesium</taxon>
    </lineage>
</organism>
<evidence type="ECO:0000256" key="1">
    <source>
        <dbReference type="ARBA" id="ARBA00010118"/>
    </source>
</evidence>
<sequence length="469" mass="53251">MERLEDQLGLLARLHLQRWKQGPIRSSDTDRAEKWVMAVGSRMLTVPGAFRAKVVNGSLHVKMLHMARTWAERTNVLRLFYDVAASGERLPDVDVVYVHSDQDPAPTFGWPCATWRDGAACKGMQVPLLGNAVEHKLLKSTFPVPEFSWAGWKRQLPWCHLAAAFARKGKLAPWRTRRDQAYFAGSLENGRWRRRLRALVAAQLRKGARDLVVKDVSSDFFHWRGGRATKAVGRAGGSSPRTMGDGGQGRGIATKMDPIDAPCGYRYALSMPGYGYSNRLRSLLACGCVVLHIRPPWEEYFTPLLQNEVHWVEIDHVADILPTLERLRANETHAMRIARAGRHLALRALSYRRVLDYLRLLLVEISRMQPERVVLSSGYQRIQSPRDLLKLAALCECRSEAERDASCSHRDVCCDGYNCPTKELGCPNGSGVHYRESLLPEKPRPAESRRPEQWPAHWPVRWKSHFLDI</sequence>
<evidence type="ECO:0000259" key="4">
    <source>
        <dbReference type="SMART" id="SM00672"/>
    </source>
</evidence>
<dbReference type="InterPro" id="IPR051091">
    <property type="entry name" value="O-Glucosyltr/Glycosyltrsf_90"/>
</dbReference>
<comment type="similarity">
    <text evidence="1">Belongs to the glycosyltransferase 90 family.</text>
</comment>
<evidence type="ECO:0000313" key="6">
    <source>
        <dbReference type="Proteomes" id="UP001515480"/>
    </source>
</evidence>
<dbReference type="Pfam" id="PF05686">
    <property type="entry name" value="Glyco_transf_90"/>
    <property type="match status" value="1"/>
</dbReference>